<dbReference type="Pfam" id="PF22802">
    <property type="entry name" value="RsiG"/>
    <property type="match status" value="2"/>
</dbReference>
<dbReference type="EMBL" id="JAGSOH010000010">
    <property type="protein sequence ID" value="MBR7825908.1"/>
    <property type="molecule type" value="Genomic_DNA"/>
</dbReference>
<protein>
    <submittedName>
        <fullName evidence="2">Aerial mycelium formation protein</fullName>
    </submittedName>
</protein>
<dbReference type="AlphaFoldDB" id="A0A941E8H2"/>
<dbReference type="Proteomes" id="UP000676325">
    <property type="component" value="Unassembled WGS sequence"/>
</dbReference>
<keyword evidence="3" id="KW-1185">Reference proteome</keyword>
<proteinExistence type="predicted"/>
<accession>A0A941E8H2</accession>
<gene>
    <name evidence="2" type="ORF">KDK95_06280</name>
</gene>
<evidence type="ECO:0000313" key="2">
    <source>
        <dbReference type="EMBL" id="MBR7825908.1"/>
    </source>
</evidence>
<dbReference type="InterPro" id="IPR055209">
    <property type="entry name" value="RsiG-like_dom"/>
</dbReference>
<feature type="domain" description="RsiG-like" evidence="1">
    <location>
        <begin position="117"/>
        <end position="176"/>
    </location>
</feature>
<evidence type="ECO:0000259" key="1">
    <source>
        <dbReference type="Pfam" id="PF22802"/>
    </source>
</evidence>
<sequence length="177" mass="19571">MTDVTRRAERRLDRVLAADLDLSGLGTAELRERRGEAIAEEADLSYLRRLLHGRIDIITAELRGRAAGDASPLIDRLTEILADQPAPRQASARHLPVGGVSVGEYRLEMEAALAEIDLPDLDSCTAARLTEVADRLTRHEQEISALRRTVQHVVDAYAAELARRYRAGEARVDELLA</sequence>
<dbReference type="RefSeq" id="WP_212517057.1">
    <property type="nucleotide sequence ID" value="NZ_JAGSOH010000010.1"/>
</dbReference>
<dbReference type="InterPro" id="IPR049575">
    <property type="entry name" value="RsiG-like"/>
</dbReference>
<comment type="caution">
    <text evidence="2">The sequence shown here is derived from an EMBL/GenBank/DDBJ whole genome shotgun (WGS) entry which is preliminary data.</text>
</comment>
<dbReference type="CDD" id="cd21107">
    <property type="entry name" value="RsiG"/>
    <property type="match status" value="1"/>
</dbReference>
<organism evidence="2 3">
    <name type="scientific">Actinospica acidithermotolerans</name>
    <dbReference type="NCBI Taxonomy" id="2828514"/>
    <lineage>
        <taxon>Bacteria</taxon>
        <taxon>Bacillati</taxon>
        <taxon>Actinomycetota</taxon>
        <taxon>Actinomycetes</taxon>
        <taxon>Catenulisporales</taxon>
        <taxon>Actinospicaceae</taxon>
        <taxon>Actinospica</taxon>
    </lineage>
</organism>
<name>A0A941E8H2_9ACTN</name>
<reference evidence="2" key="1">
    <citation type="submission" date="2021-04" db="EMBL/GenBank/DDBJ databases">
        <title>Genome based classification of Actinospica acidithermotolerans sp. nov., an actinobacterium isolated from an Indonesian hot spring.</title>
        <authorList>
            <person name="Kusuma A.B."/>
            <person name="Putra K.E."/>
            <person name="Nafisah S."/>
            <person name="Loh J."/>
            <person name="Nouioui I."/>
            <person name="Goodfellow M."/>
        </authorList>
    </citation>
    <scope>NUCLEOTIDE SEQUENCE</scope>
    <source>
        <strain evidence="2">MGRD01-02</strain>
    </source>
</reference>
<feature type="domain" description="RsiG-like" evidence="1">
    <location>
        <begin position="21"/>
        <end position="81"/>
    </location>
</feature>
<evidence type="ECO:0000313" key="3">
    <source>
        <dbReference type="Proteomes" id="UP000676325"/>
    </source>
</evidence>